<keyword evidence="1 3" id="KW-0378">Hydrolase</keyword>
<feature type="domain" description="AB hydrolase-1" evidence="2">
    <location>
        <begin position="32"/>
        <end position="149"/>
    </location>
</feature>
<evidence type="ECO:0000259" key="2">
    <source>
        <dbReference type="Pfam" id="PF00561"/>
    </source>
</evidence>
<evidence type="ECO:0000313" key="3">
    <source>
        <dbReference type="EMBL" id="OEV09503.1"/>
    </source>
</evidence>
<reference evidence="3 4" key="1">
    <citation type="journal article" date="2016" name="Front. Microbiol.">
        <title>Comparative Genomics Analysis of Streptomyces Species Reveals Their Adaptation to the Marine Environment and Their Diversity at the Genomic Level.</title>
        <authorList>
            <person name="Tian X."/>
            <person name="Zhang Z."/>
            <person name="Yang T."/>
            <person name="Chen M."/>
            <person name="Li J."/>
            <person name="Chen F."/>
            <person name="Yang J."/>
            <person name="Li W."/>
            <person name="Zhang B."/>
            <person name="Zhang Z."/>
            <person name="Wu J."/>
            <person name="Zhang C."/>
            <person name="Long L."/>
            <person name="Xiao J."/>
        </authorList>
    </citation>
    <scope>NUCLEOTIDE SEQUENCE [LARGE SCALE GENOMIC DNA]</scope>
    <source>
        <strain evidence="3 4">SCSIO 10429</strain>
    </source>
</reference>
<dbReference type="InterPro" id="IPR029058">
    <property type="entry name" value="AB_hydrolase_fold"/>
</dbReference>
<dbReference type="Pfam" id="PF00561">
    <property type="entry name" value="Abhydrolase_1"/>
    <property type="match status" value="1"/>
</dbReference>
<comment type="caution">
    <text evidence="3">The sequence shown here is derived from an EMBL/GenBank/DDBJ whole genome shotgun (WGS) entry which is preliminary data.</text>
</comment>
<dbReference type="GO" id="GO:0016020">
    <property type="term" value="C:membrane"/>
    <property type="evidence" value="ECO:0007669"/>
    <property type="project" value="TreeGrafter"/>
</dbReference>
<dbReference type="PANTHER" id="PTHR43798:SF31">
    <property type="entry name" value="AB HYDROLASE SUPERFAMILY PROTEIN YCLE"/>
    <property type="match status" value="1"/>
</dbReference>
<evidence type="ECO:0000256" key="1">
    <source>
        <dbReference type="ARBA" id="ARBA00022801"/>
    </source>
</evidence>
<accession>A0A1E7L094</accession>
<dbReference type="InterPro" id="IPR000073">
    <property type="entry name" value="AB_hydrolase_1"/>
</dbReference>
<dbReference type="PANTHER" id="PTHR43798">
    <property type="entry name" value="MONOACYLGLYCEROL LIPASE"/>
    <property type="match status" value="1"/>
</dbReference>
<protein>
    <submittedName>
        <fullName evidence="3">Alpha/beta hydrolase</fullName>
    </submittedName>
</protein>
<dbReference type="RefSeq" id="WP_070018582.1">
    <property type="nucleotide sequence ID" value="NZ_LJGW01000366.1"/>
</dbReference>
<keyword evidence="4" id="KW-1185">Reference proteome</keyword>
<dbReference type="EMBL" id="LJGW01000366">
    <property type="protein sequence ID" value="OEV09503.1"/>
    <property type="molecule type" value="Genomic_DNA"/>
</dbReference>
<dbReference type="PATRIC" id="fig|518642.10.peg.5250"/>
<proteinExistence type="predicted"/>
<name>A0A1E7L094_9ACTN</name>
<dbReference type="SUPFAM" id="SSF53474">
    <property type="entry name" value="alpha/beta-Hydrolases"/>
    <property type="match status" value="1"/>
</dbReference>
<dbReference type="Proteomes" id="UP000176005">
    <property type="component" value="Unassembled WGS sequence"/>
</dbReference>
<organism evidence="3 4">
    <name type="scientific">Streptomyces nanshensis</name>
    <dbReference type="NCBI Taxonomy" id="518642"/>
    <lineage>
        <taxon>Bacteria</taxon>
        <taxon>Bacillati</taxon>
        <taxon>Actinomycetota</taxon>
        <taxon>Actinomycetes</taxon>
        <taxon>Kitasatosporales</taxon>
        <taxon>Streptomycetaceae</taxon>
        <taxon>Streptomyces</taxon>
    </lineage>
</organism>
<gene>
    <name evidence="3" type="ORF">AN218_21715</name>
</gene>
<sequence>MSDEVRTVRANGIRIAYRTWGAQETDSADGTPVVLLHCLGEDGEDWRGPLIAQLAAAHPVYAPDLRGHGGSDRPGRYAMEDYSEDLRCFLDLLGLERIVLVGHSLGSVIAGIFAGRHPERVEHLVLEETAAMLPLDPPREIPEPPPEAPQFDFEVRRQWNRQRNEPDPLWWERLRAITAPTLVVGGGSGSHLPQEDMAAVARHVPDGTFVTLDGGGHMVHEQRPLEFAATVRAFLAGETRLR</sequence>
<dbReference type="AlphaFoldDB" id="A0A1E7L094"/>
<dbReference type="Gene3D" id="3.40.50.1820">
    <property type="entry name" value="alpha/beta hydrolase"/>
    <property type="match status" value="1"/>
</dbReference>
<evidence type="ECO:0000313" key="4">
    <source>
        <dbReference type="Proteomes" id="UP000176005"/>
    </source>
</evidence>
<dbReference type="InterPro" id="IPR050266">
    <property type="entry name" value="AB_hydrolase_sf"/>
</dbReference>
<dbReference type="GO" id="GO:0016787">
    <property type="term" value="F:hydrolase activity"/>
    <property type="evidence" value="ECO:0007669"/>
    <property type="project" value="UniProtKB-KW"/>
</dbReference>
<dbReference type="PRINTS" id="PR00111">
    <property type="entry name" value="ABHYDROLASE"/>
</dbReference>